<dbReference type="Proteomes" id="UP001732700">
    <property type="component" value="Chromosome 5C"/>
</dbReference>
<protein>
    <submittedName>
        <fullName evidence="1">Uncharacterized protein</fullName>
    </submittedName>
</protein>
<evidence type="ECO:0000313" key="2">
    <source>
        <dbReference type="Proteomes" id="UP001732700"/>
    </source>
</evidence>
<sequence length="174" mass="19538">MATSVWAAAAALNPTLLPLPSSPRPTRSVSSTRPSGGHLLGLRSRRPPLPAKVVCRRAKNAGFEDYKFPDPIPEFAEQETSRFREHMMWRLEQKKEEYFGEHVEEIVDVCTEVLSNFLRHEYCGPGTLLVHPFLDMKGEIKEKGLPGAPQAARAAIAWAEKNIDNDWKAWTGDD</sequence>
<keyword evidence="2" id="KW-1185">Reference proteome</keyword>
<reference evidence="1" key="1">
    <citation type="submission" date="2021-05" db="EMBL/GenBank/DDBJ databases">
        <authorList>
            <person name="Scholz U."/>
            <person name="Mascher M."/>
            <person name="Fiebig A."/>
        </authorList>
    </citation>
    <scope>NUCLEOTIDE SEQUENCE [LARGE SCALE GENOMIC DNA]</scope>
</reference>
<name>A0ACD5Y2S6_AVESA</name>
<accession>A0ACD5Y2S6</accession>
<evidence type="ECO:0000313" key="1">
    <source>
        <dbReference type="EnsemblPlants" id="AVESA.00010b.r2.5CG0891340.1.CDS"/>
    </source>
</evidence>
<dbReference type="EnsemblPlants" id="AVESA.00010b.r2.5CG0891340.1">
    <property type="protein sequence ID" value="AVESA.00010b.r2.5CG0891340.1.CDS"/>
    <property type="gene ID" value="AVESA.00010b.r2.5CG0891340"/>
</dbReference>
<organism evidence="1 2">
    <name type="scientific">Avena sativa</name>
    <name type="common">Oat</name>
    <dbReference type="NCBI Taxonomy" id="4498"/>
    <lineage>
        <taxon>Eukaryota</taxon>
        <taxon>Viridiplantae</taxon>
        <taxon>Streptophyta</taxon>
        <taxon>Embryophyta</taxon>
        <taxon>Tracheophyta</taxon>
        <taxon>Spermatophyta</taxon>
        <taxon>Magnoliopsida</taxon>
        <taxon>Liliopsida</taxon>
        <taxon>Poales</taxon>
        <taxon>Poaceae</taxon>
        <taxon>BOP clade</taxon>
        <taxon>Pooideae</taxon>
        <taxon>Poodae</taxon>
        <taxon>Poeae</taxon>
        <taxon>Poeae Chloroplast Group 1 (Aveneae type)</taxon>
        <taxon>Aveninae</taxon>
        <taxon>Avena</taxon>
    </lineage>
</organism>
<proteinExistence type="predicted"/>
<reference evidence="1" key="2">
    <citation type="submission" date="2025-09" db="UniProtKB">
        <authorList>
            <consortium name="EnsemblPlants"/>
        </authorList>
    </citation>
    <scope>IDENTIFICATION</scope>
</reference>